<protein>
    <submittedName>
        <fullName evidence="1">Uncharacterized protein</fullName>
    </submittedName>
</protein>
<organism evidence="1">
    <name type="scientific">Picea glauca</name>
    <name type="common">White spruce</name>
    <name type="synonym">Pinus glauca</name>
    <dbReference type="NCBI Taxonomy" id="3330"/>
    <lineage>
        <taxon>Eukaryota</taxon>
        <taxon>Viridiplantae</taxon>
        <taxon>Streptophyta</taxon>
        <taxon>Embryophyta</taxon>
        <taxon>Tracheophyta</taxon>
        <taxon>Spermatophyta</taxon>
        <taxon>Pinopsida</taxon>
        <taxon>Pinidae</taxon>
        <taxon>Conifers I</taxon>
        <taxon>Pinales</taxon>
        <taxon>Pinaceae</taxon>
        <taxon>Picea</taxon>
    </lineage>
</organism>
<reference evidence="1" key="1">
    <citation type="journal article" date="2015" name="Genome Biol. Evol.">
        <title>Organellar Genomes of White Spruce (Picea glauca): Assembly and Annotation.</title>
        <authorList>
            <person name="Jackman S.D."/>
            <person name="Warren R.L."/>
            <person name="Gibb E.A."/>
            <person name="Vandervalk B.P."/>
            <person name="Mohamadi H."/>
            <person name="Chu J."/>
            <person name="Raymond A."/>
            <person name="Pleasance S."/>
            <person name="Coope R."/>
            <person name="Wildung M.R."/>
            <person name="Ritland C.E."/>
            <person name="Bousquet J."/>
            <person name="Jones S.J."/>
            <person name="Bohlmann J."/>
            <person name="Birol I."/>
        </authorList>
    </citation>
    <scope>NUCLEOTIDE SEQUENCE [LARGE SCALE GENOMIC DNA]</scope>
    <source>
        <tissue evidence="1">Flushing bud</tissue>
    </source>
</reference>
<evidence type="ECO:0000313" key="1">
    <source>
        <dbReference type="EMBL" id="KUM46950.1"/>
    </source>
</evidence>
<sequence length="45" mass="5540">MTYDILWEGVGTYSIDIHFICPLHECQWDRNKQSWDRAWILPCWI</sequence>
<comment type="caution">
    <text evidence="1">The sequence shown here is derived from an EMBL/GenBank/DDBJ whole genome shotgun (WGS) entry which is preliminary data.</text>
</comment>
<keyword evidence="1" id="KW-0496">Mitochondrion</keyword>
<accession>A0A101LX44</accession>
<gene>
    <name evidence="1" type="ORF">ABT39_MTgene6405</name>
</gene>
<name>A0A101LX44_PICGL</name>
<dbReference type="AlphaFoldDB" id="A0A101LX44"/>
<geneLocation type="mitochondrion" evidence="1"/>
<proteinExistence type="predicted"/>
<dbReference type="EMBL" id="LKAM01000009">
    <property type="protein sequence ID" value="KUM46950.1"/>
    <property type="molecule type" value="Genomic_DNA"/>
</dbReference>